<gene>
    <name evidence="2" type="ORF">JCM15548_12165</name>
</gene>
<dbReference type="SUPFAM" id="SSF52540">
    <property type="entry name" value="P-loop containing nucleoside triphosphate hydrolases"/>
    <property type="match status" value="1"/>
</dbReference>
<dbReference type="STRING" id="1236989.JCM15548_12165"/>
<sequence>MASIINKISFQNFFNYYGPLEENTYEFSKGVNIVVADNGGGKSKFFNGFLWIFYDEILDSDTKTRKNIKNQAVKICSDKAKNEAAVNDLIEINVALEFSDIRFTYRICKGFRIKKSRSDASLTDSSDWQVFFNNIEVSKRDIQLLEFHEVYDEDEHKRILNKLIQSNLREYSLFKERKLTS</sequence>
<dbReference type="AlphaFoldDB" id="A0A0E9LYK0"/>
<evidence type="ECO:0000259" key="1">
    <source>
        <dbReference type="Pfam" id="PF13476"/>
    </source>
</evidence>
<name>A0A0E9LYK0_9BACT</name>
<dbReference type="GO" id="GO:0006302">
    <property type="term" value="P:double-strand break repair"/>
    <property type="evidence" value="ECO:0007669"/>
    <property type="project" value="InterPro"/>
</dbReference>
<feature type="domain" description="Rad50/SbcC-type AAA" evidence="1">
    <location>
        <begin position="7"/>
        <end position="168"/>
    </location>
</feature>
<dbReference type="Proteomes" id="UP000032900">
    <property type="component" value="Unassembled WGS sequence"/>
</dbReference>
<dbReference type="Pfam" id="PF13476">
    <property type="entry name" value="AAA_23"/>
    <property type="match status" value="1"/>
</dbReference>
<dbReference type="InterPro" id="IPR038729">
    <property type="entry name" value="Rad50/SbcC_AAA"/>
</dbReference>
<dbReference type="Gene3D" id="3.40.50.300">
    <property type="entry name" value="P-loop containing nucleotide triphosphate hydrolases"/>
    <property type="match status" value="1"/>
</dbReference>
<dbReference type="EMBL" id="BAZW01000015">
    <property type="protein sequence ID" value="GAO29930.1"/>
    <property type="molecule type" value="Genomic_DNA"/>
</dbReference>
<protein>
    <recommendedName>
        <fullName evidence="1">Rad50/SbcC-type AAA domain-containing protein</fullName>
    </recommendedName>
</protein>
<accession>A0A0E9LYK0</accession>
<organism evidence="2 3">
    <name type="scientific">Geofilum rubicundum JCM 15548</name>
    <dbReference type="NCBI Taxonomy" id="1236989"/>
    <lineage>
        <taxon>Bacteria</taxon>
        <taxon>Pseudomonadati</taxon>
        <taxon>Bacteroidota</taxon>
        <taxon>Bacteroidia</taxon>
        <taxon>Marinilabiliales</taxon>
        <taxon>Marinilabiliaceae</taxon>
        <taxon>Geofilum</taxon>
    </lineage>
</organism>
<keyword evidence="3" id="KW-1185">Reference proteome</keyword>
<dbReference type="GO" id="GO:0016887">
    <property type="term" value="F:ATP hydrolysis activity"/>
    <property type="evidence" value="ECO:0007669"/>
    <property type="project" value="InterPro"/>
</dbReference>
<reference evidence="2 3" key="1">
    <citation type="journal article" date="2015" name="Microbes Environ.">
        <title>Distribution and evolution of nitrogen fixation genes in the phylum bacteroidetes.</title>
        <authorList>
            <person name="Inoue J."/>
            <person name="Oshima K."/>
            <person name="Suda W."/>
            <person name="Sakamoto M."/>
            <person name="Iino T."/>
            <person name="Noda S."/>
            <person name="Hongoh Y."/>
            <person name="Hattori M."/>
            <person name="Ohkuma M."/>
        </authorList>
    </citation>
    <scope>NUCLEOTIDE SEQUENCE [LARGE SCALE GENOMIC DNA]</scope>
    <source>
        <strain evidence="2">JCM 15548</strain>
    </source>
</reference>
<dbReference type="RefSeq" id="WP_062124574.1">
    <property type="nucleotide sequence ID" value="NZ_BAZW01000015.1"/>
</dbReference>
<dbReference type="OrthoDB" id="7029750at2"/>
<evidence type="ECO:0000313" key="3">
    <source>
        <dbReference type="Proteomes" id="UP000032900"/>
    </source>
</evidence>
<comment type="caution">
    <text evidence="2">The sequence shown here is derived from an EMBL/GenBank/DDBJ whole genome shotgun (WGS) entry which is preliminary data.</text>
</comment>
<dbReference type="InterPro" id="IPR027417">
    <property type="entry name" value="P-loop_NTPase"/>
</dbReference>
<proteinExistence type="predicted"/>
<evidence type="ECO:0000313" key="2">
    <source>
        <dbReference type="EMBL" id="GAO29930.1"/>
    </source>
</evidence>